<protein>
    <submittedName>
        <fullName evidence="1">Uncharacterized protein</fullName>
    </submittedName>
</protein>
<evidence type="ECO:0000313" key="2">
    <source>
        <dbReference type="Proteomes" id="UP000553706"/>
    </source>
</evidence>
<accession>A0A840VF28</accession>
<gene>
    <name evidence="1" type="ORF">HNP71_002778</name>
</gene>
<dbReference type="AlphaFoldDB" id="A0A840VF28"/>
<proteinExistence type="predicted"/>
<dbReference type="EMBL" id="JACHFJ010000020">
    <property type="protein sequence ID" value="MBB5374503.1"/>
    <property type="molecule type" value="Genomic_DNA"/>
</dbReference>
<name>A0A840VF28_9PROT</name>
<comment type="caution">
    <text evidence="1">The sequence shown here is derived from an EMBL/GenBank/DDBJ whole genome shotgun (WGS) entry which is preliminary data.</text>
</comment>
<evidence type="ECO:0000313" key="1">
    <source>
        <dbReference type="EMBL" id="MBB5374503.1"/>
    </source>
</evidence>
<dbReference type="RefSeq" id="WP_183267517.1">
    <property type="nucleotide sequence ID" value="NZ_JACHFJ010000020.1"/>
</dbReference>
<dbReference type="Proteomes" id="UP000553706">
    <property type="component" value="Unassembled WGS sequence"/>
</dbReference>
<reference evidence="1 2" key="1">
    <citation type="submission" date="2020-08" db="EMBL/GenBank/DDBJ databases">
        <title>Genomic Encyclopedia of Type Strains, Phase IV (KMG-IV): sequencing the most valuable type-strain genomes for metagenomic binning, comparative biology and taxonomic classification.</title>
        <authorList>
            <person name="Goeker M."/>
        </authorList>
    </citation>
    <scope>NUCLEOTIDE SEQUENCE [LARGE SCALE GENOMIC DNA]</scope>
    <source>
        <strain evidence="1 2">DSM 27026</strain>
    </source>
</reference>
<organism evidence="1 2">
    <name type="scientific">Acidocella aromatica</name>
    <dbReference type="NCBI Taxonomy" id="1303579"/>
    <lineage>
        <taxon>Bacteria</taxon>
        <taxon>Pseudomonadati</taxon>
        <taxon>Pseudomonadota</taxon>
        <taxon>Alphaproteobacteria</taxon>
        <taxon>Acetobacterales</taxon>
        <taxon>Acidocellaceae</taxon>
        <taxon>Acidocella</taxon>
    </lineage>
</organism>
<keyword evidence="2" id="KW-1185">Reference proteome</keyword>
<sequence>MDIGRRGFVNACGAASVLLVPGIANAKIWENSKNSAGSVADARVDKSIRASFGSGFAVRSHARANGLTYADIEHVGNRYVVASGDLQDWEILLSDRSL</sequence>